<dbReference type="CDD" id="cd11572">
    <property type="entry name" value="RlmI_M_like"/>
    <property type="match status" value="1"/>
</dbReference>
<evidence type="ECO:0000259" key="5">
    <source>
        <dbReference type="Pfam" id="PF10672"/>
    </source>
</evidence>
<reference evidence="6 7" key="1">
    <citation type="journal article" date="2011" name="Genome Res.">
        <title>Phylogeny-wide analysis of social amoeba genomes highlights ancient origins for complex intercellular communication.</title>
        <authorList>
            <person name="Heidel A.J."/>
            <person name="Lawal H.M."/>
            <person name="Felder M."/>
            <person name="Schilde C."/>
            <person name="Helps N.R."/>
            <person name="Tunggal B."/>
            <person name="Rivero F."/>
            <person name="John U."/>
            <person name="Schleicher M."/>
            <person name="Eichinger L."/>
            <person name="Platzer M."/>
            <person name="Noegel A.A."/>
            <person name="Schaap P."/>
            <person name="Gloeckner G."/>
        </authorList>
    </citation>
    <scope>NUCLEOTIDE SEQUENCE [LARGE SCALE GENOMIC DNA]</scope>
    <source>
        <strain evidence="7">ATCC 26659 / Pp 5 / PN500</strain>
    </source>
</reference>
<dbReference type="PANTHER" id="PTHR42873:SF1">
    <property type="entry name" value="S-ADENOSYLMETHIONINE-DEPENDENT METHYLTRANSFERASE DOMAIN-CONTAINING PROTEIN"/>
    <property type="match status" value="1"/>
</dbReference>
<dbReference type="AlphaFoldDB" id="D3BPA7"/>
<dbReference type="InParanoid" id="D3BPA7"/>
<dbReference type="InterPro" id="IPR029063">
    <property type="entry name" value="SAM-dependent_MTases_sf"/>
</dbReference>
<dbReference type="SUPFAM" id="SSF53335">
    <property type="entry name" value="S-adenosyl-L-methionine-dependent methyltransferases"/>
    <property type="match status" value="1"/>
</dbReference>
<dbReference type="FunCoup" id="D3BPA7">
    <property type="interactions" value="1"/>
</dbReference>
<dbReference type="GO" id="GO:0008168">
    <property type="term" value="F:methyltransferase activity"/>
    <property type="evidence" value="ECO:0007669"/>
    <property type="project" value="UniProtKB-KW"/>
</dbReference>
<evidence type="ECO:0000256" key="1">
    <source>
        <dbReference type="ARBA" id="ARBA00022603"/>
    </source>
</evidence>
<dbReference type="PANTHER" id="PTHR42873">
    <property type="entry name" value="RIBOSOMAL RNA LARGE SUBUNIT METHYLTRANSFERASE"/>
    <property type="match status" value="1"/>
</dbReference>
<dbReference type="EMBL" id="ADBJ01000044">
    <property type="protein sequence ID" value="EFA77117.1"/>
    <property type="molecule type" value="Genomic_DNA"/>
</dbReference>
<dbReference type="Proteomes" id="UP000001396">
    <property type="component" value="Unassembled WGS sequence"/>
</dbReference>
<keyword evidence="1" id="KW-0489">Methyltransferase</keyword>
<protein>
    <recommendedName>
        <fullName evidence="5">S-adenosylmethionine-dependent methyltransferase domain-containing protein</fullName>
    </recommendedName>
</protein>
<dbReference type="OMA" id="SISESKW"/>
<feature type="domain" description="S-adenosylmethionine-dependent methyltransferase" evidence="5">
    <location>
        <begin position="201"/>
        <end position="366"/>
    </location>
</feature>
<name>D3BPA7_HETP5</name>
<dbReference type="Gene3D" id="3.40.50.150">
    <property type="entry name" value="Vaccinia Virus protein VP39"/>
    <property type="match status" value="1"/>
</dbReference>
<dbReference type="Gene3D" id="3.30.750.80">
    <property type="entry name" value="RNA methyltransferase domain (HRMD) like"/>
    <property type="match status" value="1"/>
</dbReference>
<dbReference type="GeneID" id="31365342"/>
<dbReference type="STRING" id="670386.D3BPA7"/>
<dbReference type="RefSeq" id="XP_020429246.1">
    <property type="nucleotide sequence ID" value="XM_020580659.1"/>
</dbReference>
<dbReference type="CDD" id="cd02440">
    <property type="entry name" value="AdoMet_MTases"/>
    <property type="match status" value="1"/>
</dbReference>
<feature type="region of interest" description="Disordered" evidence="4">
    <location>
        <begin position="381"/>
        <end position="401"/>
    </location>
</feature>
<gene>
    <name evidence="6" type="ORF">PPL_09870</name>
</gene>
<evidence type="ECO:0000256" key="3">
    <source>
        <dbReference type="ARBA" id="ARBA00022691"/>
    </source>
</evidence>
<evidence type="ECO:0000313" key="7">
    <source>
        <dbReference type="Proteomes" id="UP000001396"/>
    </source>
</evidence>
<proteinExistence type="predicted"/>
<comment type="caution">
    <text evidence="6">The sequence shown here is derived from an EMBL/GenBank/DDBJ whole genome shotgun (WGS) entry which is preliminary data.</text>
</comment>
<sequence>MNNVLKVAAALEHQLQKKTYNLSSTFLKDFNSRTGFVPFNNAKDLSGIALVDTTMDPPIRILSYEHQDFDQSYLRMIFIKHHYHHIIFIFRHSIDDAIRYREEMSKLGKLDISKNAAYRLINETGDGLPGLIAEVFGDYLQITTHSEFWSNHINFVSEYLLKQTGKKGVYWKTKFKSGHPVCKHYMGDAVKRKDGFFDLVVEENGMKVQIDLNDIASTGLFLDQRSNRQYVKSLFDGRDSGSILNTFSHTCSFSLIPALHGTKISSYNIDNSRQYHKIAKKNFELNDVDVNFHRFIEKDVFSKLLEMKNKSLGFDVIILDPPTMARGYKFGVFTTKNRYRELLDMALPLLNEGGYVVSFVNTRQVREEQWLRQLGVEDYMAEEGDNNNNSNNKKKEIPTKKTEEQLEFEKLNIETAKFSDQTRIAKHTSSVLPFVKLKGFKNLQSLEQDVDFRWRVGDERVGKHLKGVVLKHKVDYHQSKYKTSPFQSN</sequence>
<keyword evidence="7" id="KW-1185">Reference proteome</keyword>
<organism evidence="6 7">
    <name type="scientific">Heterostelium pallidum (strain ATCC 26659 / Pp 5 / PN500)</name>
    <name type="common">Cellular slime mold</name>
    <name type="synonym">Polysphondylium pallidum</name>
    <dbReference type="NCBI Taxonomy" id="670386"/>
    <lineage>
        <taxon>Eukaryota</taxon>
        <taxon>Amoebozoa</taxon>
        <taxon>Evosea</taxon>
        <taxon>Eumycetozoa</taxon>
        <taxon>Dictyostelia</taxon>
        <taxon>Acytosteliales</taxon>
        <taxon>Acytosteliaceae</taxon>
        <taxon>Heterostelium</taxon>
    </lineage>
</organism>
<accession>D3BPA7</accession>
<evidence type="ECO:0000256" key="4">
    <source>
        <dbReference type="SAM" id="MobiDB-lite"/>
    </source>
</evidence>
<evidence type="ECO:0000313" key="6">
    <source>
        <dbReference type="EMBL" id="EFA77117.1"/>
    </source>
</evidence>
<keyword evidence="3" id="KW-0949">S-adenosyl-L-methionine</keyword>
<dbReference type="Pfam" id="PF10672">
    <property type="entry name" value="Methyltrans_SAM"/>
    <property type="match status" value="1"/>
</dbReference>
<keyword evidence="2" id="KW-0808">Transferase</keyword>
<dbReference type="GO" id="GO:0032259">
    <property type="term" value="P:methylation"/>
    <property type="evidence" value="ECO:0007669"/>
    <property type="project" value="UniProtKB-KW"/>
</dbReference>
<dbReference type="InterPro" id="IPR019614">
    <property type="entry name" value="SAM-dep_methyl-trfase"/>
</dbReference>
<evidence type="ECO:0000256" key="2">
    <source>
        <dbReference type="ARBA" id="ARBA00022679"/>
    </source>
</evidence>